<dbReference type="RefSeq" id="XP_014157089.1">
    <property type="nucleotide sequence ID" value="XM_014301614.1"/>
</dbReference>
<reference evidence="1 2" key="1">
    <citation type="submission" date="2011-02" db="EMBL/GenBank/DDBJ databases">
        <title>The Genome Sequence of Sphaeroforma arctica JP610.</title>
        <authorList>
            <consortium name="The Broad Institute Genome Sequencing Platform"/>
            <person name="Russ C."/>
            <person name="Cuomo C."/>
            <person name="Young S.K."/>
            <person name="Zeng Q."/>
            <person name="Gargeya S."/>
            <person name="Alvarado L."/>
            <person name="Berlin A."/>
            <person name="Chapman S.B."/>
            <person name="Chen Z."/>
            <person name="Freedman E."/>
            <person name="Gellesch M."/>
            <person name="Goldberg J."/>
            <person name="Griggs A."/>
            <person name="Gujja S."/>
            <person name="Heilman E."/>
            <person name="Heiman D."/>
            <person name="Howarth C."/>
            <person name="Mehta T."/>
            <person name="Neiman D."/>
            <person name="Pearson M."/>
            <person name="Roberts A."/>
            <person name="Saif S."/>
            <person name="Shea T."/>
            <person name="Shenoy N."/>
            <person name="Sisk P."/>
            <person name="Stolte C."/>
            <person name="Sykes S."/>
            <person name="White J."/>
            <person name="Yandava C."/>
            <person name="Burger G."/>
            <person name="Gray M.W."/>
            <person name="Holland P.W.H."/>
            <person name="King N."/>
            <person name="Lang F.B.F."/>
            <person name="Roger A.J."/>
            <person name="Ruiz-Trillo I."/>
            <person name="Haas B."/>
            <person name="Nusbaum C."/>
            <person name="Birren B."/>
        </authorList>
    </citation>
    <scope>NUCLEOTIDE SEQUENCE [LARGE SCALE GENOMIC DNA]</scope>
    <source>
        <strain evidence="1 2">JP610</strain>
    </source>
</reference>
<accession>A0A0L0G229</accession>
<proteinExistence type="predicted"/>
<dbReference type="AlphaFoldDB" id="A0A0L0G229"/>
<protein>
    <submittedName>
        <fullName evidence="1">Uncharacterized protein</fullName>
    </submittedName>
</protein>
<evidence type="ECO:0000313" key="1">
    <source>
        <dbReference type="EMBL" id="KNC83187.1"/>
    </source>
</evidence>
<gene>
    <name evidence="1" type="ORF">SARC_04554</name>
</gene>
<sequence length="150" mass="16795">MHETIPAGGFEPGSSLFQVMLDNTAAVQYFLANFASIAYNLKAPRLLEMHAFVLDEVSGAITQYLSYFDKSLAKPAALQAKVKAWLTAGIIEPVMETEWRSTPHLVYKKPGVMPISVDDGRCCNDLKRVITQLRVVQFYIHMEKKVSIDT</sequence>
<organism evidence="1 2">
    <name type="scientific">Sphaeroforma arctica JP610</name>
    <dbReference type="NCBI Taxonomy" id="667725"/>
    <lineage>
        <taxon>Eukaryota</taxon>
        <taxon>Ichthyosporea</taxon>
        <taxon>Ichthyophonida</taxon>
        <taxon>Sphaeroforma</taxon>
    </lineage>
</organism>
<dbReference type="EMBL" id="KQ241856">
    <property type="protein sequence ID" value="KNC83187.1"/>
    <property type="molecule type" value="Genomic_DNA"/>
</dbReference>
<name>A0A0L0G229_9EUKA</name>
<dbReference type="SUPFAM" id="SSF56672">
    <property type="entry name" value="DNA/RNA polymerases"/>
    <property type="match status" value="1"/>
</dbReference>
<dbReference type="GeneID" id="25905058"/>
<keyword evidence="2" id="KW-1185">Reference proteome</keyword>
<dbReference type="Proteomes" id="UP000054560">
    <property type="component" value="Unassembled WGS sequence"/>
</dbReference>
<evidence type="ECO:0000313" key="2">
    <source>
        <dbReference type="Proteomes" id="UP000054560"/>
    </source>
</evidence>
<dbReference type="InterPro" id="IPR043502">
    <property type="entry name" value="DNA/RNA_pol_sf"/>
</dbReference>